<feature type="domain" description="PKD" evidence="6">
    <location>
        <begin position="447"/>
        <end position="541"/>
    </location>
</feature>
<dbReference type="GO" id="GO:0006816">
    <property type="term" value="P:calcium ion transport"/>
    <property type="evidence" value="ECO:0007669"/>
    <property type="project" value="TreeGrafter"/>
</dbReference>
<dbReference type="GO" id="GO:0005886">
    <property type="term" value="C:plasma membrane"/>
    <property type="evidence" value="ECO:0007669"/>
    <property type="project" value="TreeGrafter"/>
</dbReference>
<dbReference type="InterPro" id="IPR000601">
    <property type="entry name" value="PKD_dom"/>
</dbReference>
<dbReference type="CDD" id="cd00146">
    <property type="entry name" value="PKD"/>
    <property type="match status" value="8"/>
</dbReference>
<keyword evidence="4" id="KW-1133">Transmembrane helix</keyword>
<name>L0DJQ1_SINAD</name>
<feature type="domain" description="PKD" evidence="6">
    <location>
        <begin position="266"/>
        <end position="356"/>
    </location>
</feature>
<evidence type="ECO:0000256" key="2">
    <source>
        <dbReference type="ARBA" id="ARBA00022692"/>
    </source>
</evidence>
<dbReference type="eggNOG" id="COG3291">
    <property type="taxonomic scope" value="Bacteria"/>
</dbReference>
<evidence type="ECO:0000313" key="8">
    <source>
        <dbReference type="Proteomes" id="UP000010798"/>
    </source>
</evidence>
<dbReference type="SUPFAM" id="SSF49785">
    <property type="entry name" value="Galactose-binding domain-like"/>
    <property type="match status" value="1"/>
</dbReference>
<organism evidence="7 8">
    <name type="scientific">Singulisphaera acidiphila (strain ATCC BAA-1392 / DSM 18658 / VKM B-2454 / MOB10)</name>
    <dbReference type="NCBI Taxonomy" id="886293"/>
    <lineage>
        <taxon>Bacteria</taxon>
        <taxon>Pseudomonadati</taxon>
        <taxon>Planctomycetota</taxon>
        <taxon>Planctomycetia</taxon>
        <taxon>Isosphaerales</taxon>
        <taxon>Isosphaeraceae</taxon>
        <taxon>Singulisphaera</taxon>
    </lineage>
</organism>
<dbReference type="InterPro" id="IPR049033">
    <property type="entry name" value="AGA-YXIM_GBD"/>
</dbReference>
<proteinExistence type="predicted"/>
<protein>
    <submittedName>
        <fullName evidence="7">PDK repeat-containing protein</fullName>
    </submittedName>
</protein>
<feature type="domain" description="PKD" evidence="6">
    <location>
        <begin position="362"/>
        <end position="443"/>
    </location>
</feature>
<evidence type="ECO:0000256" key="5">
    <source>
        <dbReference type="ARBA" id="ARBA00023136"/>
    </source>
</evidence>
<keyword evidence="2" id="KW-0812">Transmembrane</keyword>
<dbReference type="Pfam" id="PF18911">
    <property type="entry name" value="PKD_4"/>
    <property type="match status" value="8"/>
</dbReference>
<dbReference type="eggNOG" id="COG3401">
    <property type="taxonomic scope" value="Bacteria"/>
</dbReference>
<dbReference type="SUPFAM" id="SSF49299">
    <property type="entry name" value="PKD domain"/>
    <property type="match status" value="8"/>
</dbReference>
<evidence type="ECO:0000256" key="3">
    <source>
        <dbReference type="ARBA" id="ARBA00022737"/>
    </source>
</evidence>
<dbReference type="PANTHER" id="PTHR46730">
    <property type="entry name" value="POLYCYSTIN-1"/>
    <property type="match status" value="1"/>
</dbReference>
<dbReference type="InterPro" id="IPR022409">
    <property type="entry name" value="PKD/Chitinase_dom"/>
</dbReference>
<keyword evidence="5" id="KW-0472">Membrane</keyword>
<evidence type="ECO:0000259" key="6">
    <source>
        <dbReference type="PROSITE" id="PS50093"/>
    </source>
</evidence>
<dbReference type="PROSITE" id="PS50093">
    <property type="entry name" value="PKD"/>
    <property type="match status" value="8"/>
</dbReference>
<dbReference type="InterPro" id="IPR013783">
    <property type="entry name" value="Ig-like_fold"/>
</dbReference>
<feature type="domain" description="PKD" evidence="6">
    <location>
        <begin position="846"/>
        <end position="889"/>
    </location>
</feature>
<evidence type="ECO:0000256" key="4">
    <source>
        <dbReference type="ARBA" id="ARBA00022989"/>
    </source>
</evidence>
<accession>L0DJQ1</accession>
<feature type="domain" description="PKD" evidence="6">
    <location>
        <begin position="724"/>
        <end position="805"/>
    </location>
</feature>
<comment type="subcellular location">
    <subcellularLocation>
        <location evidence="1">Membrane</location>
        <topology evidence="1">Multi-pass membrane protein</topology>
    </subcellularLocation>
</comment>
<dbReference type="STRING" id="886293.Sinac_5473"/>
<dbReference type="Gene3D" id="2.60.120.430">
    <property type="entry name" value="Galactose-binding lectin"/>
    <property type="match status" value="1"/>
</dbReference>
<dbReference type="EMBL" id="CP003364">
    <property type="protein sequence ID" value="AGA29619.1"/>
    <property type="molecule type" value="Genomic_DNA"/>
</dbReference>
<gene>
    <name evidence="7" type="ordered locus">Sinac_5473</name>
</gene>
<dbReference type="SMART" id="SM00089">
    <property type="entry name" value="PKD"/>
    <property type="match status" value="8"/>
</dbReference>
<feature type="domain" description="PKD" evidence="6">
    <location>
        <begin position="543"/>
        <end position="624"/>
    </location>
</feature>
<dbReference type="KEGG" id="saci:Sinac_5473"/>
<dbReference type="HOGENOM" id="CLU_248042_0_0_0"/>
<sequence length="1514" mass="158909">MTKPSWRSFLRSKCKEVSTNKLRLQVEALEDRHLMATGAATLPIDFGKIGSAVIPGTIPLSKAAPYSPTLGYGWETSVKATAQAISAPRQRGSISDSENNFRVDLPNGLYHVTVAVGDPRLRNRLSIWAEGQPVSLVQRVTSRQFAQPSFQVAVTDGQLHLKFANSGKTRLNLKPNALTIQPVLLASAGADMIAKEGDKVTFSGQTSGGAGATYAWDFGDGEKATGSLTPEHVYRDNKTYTATLLVTDPSGATVQSSTTVNVANVAPTASVSGPYNATAGKAITLTGAATDPSPIDTAAGFIYTWNFGDGTPNISGKGLTNPSHVYAKPGTYTVLVAATDKDNATSLAASTIVNVTKPPDPILTASAGGSYSSLEGATKTFTATAAGGNGIYTYTWDLDNNGTYETAGQTVASTFLDNGIYIVNLRVTDSAGQVALASATVNVANVAPTASVSGPYNATAGKAITLTGAATDPSPIDTAAGFIYTWNFGDGTPNISGKGLTNPSHVYAKPGTYTILVTATDKDNATSPAASTIVNVAKAPDPILTASAGGPYSSLEGATKTFTATAAGGNGIYTYTWDLDNNGTYEAVGQTVASTFLDNGIYIVNLRVTDSAGQVALASATVNVANVAPTASVSGPYNATAGKAITLTGAATDPSPIDTAAGFIYTWNFGDGTPNISGKGLTNPSHVYAKPGTYTILVTATDKDNATSPAASTIVNVAKAPDPILTASAGGPYSSLEGATKTFTATAAGGNGIYTYTWDLDNNGTYEAVGQTAASTFLDNGIYIVNLRVTDSAGQVALASATVNVANVAPTVFGSGSYSAFLGQTLTLHASATDPSPVDTAAGFIYTWDFGDGSAPISGLGLTSPSHVYTTAGEYTATVTATDKDGGVSPMIFTMVTIFSLSPVNGLANLVLTPGWATFGQVLPQGVAHDGLQLGNLVTQTDVKTTWPDGSIRYAIVSAAVPVTGTYVLTEATPRVGSFIPTIPDASVRLTIGGVLYTATLPKAKSSDLWLNGPLVTEWRTTVAPVDPAGKPHPFLRVIFDTRSYQDGPDRLDVTVENVLDVAGATKVDYDVSIAAGGQTLFSQAGVTQYYLTRWRKVFDLGLNESQVIHDFEPFYEAGALPRYLDTITNQTYSTTGDTFNILGRGGNTYDAMGAAGGRPELAPYPDWAAQYLVYQTASQQDYTLANGTLAGSWPVHIREADGSLVSIDNRPNFWLDTRGQGPYSYVPVSDQPKGDLTAASTGPLTPDLAHVPSLAYIPYLVTGDRYLADEVAFWGNIGLIKSWQAAVSNGPTLGGRGGALGIVGTEQVRARAWALRNLVDAAAYLPNADPAKNYFSAKVKNNLDYYNTYAQNHVTPLGTVFEQPMYTTSPDMSVWMNNYLAWSIDHANEQGFTGGLLLRNRIVDFQLKLFTSGPAYAREQAAPYYLTVGRILPGGTWEYFATMDDLFKQNFGTTQSTERPFTGYYGTDARITLILAANQGLAGAQDAYDWLTPQILSDIKSRSGWAIAQKKPQ</sequence>
<dbReference type="Pfam" id="PF21254">
    <property type="entry name" value="AGA-YXIM_GBD"/>
    <property type="match status" value="1"/>
</dbReference>
<dbReference type="InterPro" id="IPR035986">
    <property type="entry name" value="PKD_dom_sf"/>
</dbReference>
<feature type="domain" description="PKD" evidence="6">
    <location>
        <begin position="628"/>
        <end position="722"/>
    </location>
</feature>
<reference evidence="7 8" key="1">
    <citation type="submission" date="2012-02" db="EMBL/GenBank/DDBJ databases">
        <title>Complete sequence of chromosome of Singulisphaera acidiphila DSM 18658.</title>
        <authorList>
            <consortium name="US DOE Joint Genome Institute (JGI-PGF)"/>
            <person name="Lucas S."/>
            <person name="Copeland A."/>
            <person name="Lapidus A."/>
            <person name="Glavina del Rio T."/>
            <person name="Dalin E."/>
            <person name="Tice H."/>
            <person name="Bruce D."/>
            <person name="Goodwin L."/>
            <person name="Pitluck S."/>
            <person name="Peters L."/>
            <person name="Ovchinnikova G."/>
            <person name="Chertkov O."/>
            <person name="Kyrpides N."/>
            <person name="Mavromatis K."/>
            <person name="Ivanova N."/>
            <person name="Brettin T."/>
            <person name="Detter J.C."/>
            <person name="Han C."/>
            <person name="Larimer F."/>
            <person name="Land M."/>
            <person name="Hauser L."/>
            <person name="Markowitz V."/>
            <person name="Cheng J.-F."/>
            <person name="Hugenholtz P."/>
            <person name="Woyke T."/>
            <person name="Wu D."/>
            <person name="Tindall B."/>
            <person name="Pomrenke H."/>
            <person name="Brambilla E."/>
            <person name="Klenk H.-P."/>
            <person name="Eisen J.A."/>
        </authorList>
    </citation>
    <scope>NUCLEOTIDE SEQUENCE [LARGE SCALE GENOMIC DNA]</scope>
    <source>
        <strain evidence="8">ATCC BAA-1392 / DSM 18658 / VKM B-2454 / MOB10</strain>
    </source>
</reference>
<dbReference type="Proteomes" id="UP000010798">
    <property type="component" value="Chromosome"/>
</dbReference>
<keyword evidence="8" id="KW-1185">Reference proteome</keyword>
<evidence type="ECO:0000256" key="1">
    <source>
        <dbReference type="ARBA" id="ARBA00004141"/>
    </source>
</evidence>
<dbReference type="Gene3D" id="2.60.40.10">
    <property type="entry name" value="Immunoglobulins"/>
    <property type="match status" value="8"/>
</dbReference>
<dbReference type="GO" id="GO:0005261">
    <property type="term" value="F:monoatomic cation channel activity"/>
    <property type="evidence" value="ECO:0007669"/>
    <property type="project" value="TreeGrafter"/>
</dbReference>
<feature type="domain" description="PKD" evidence="6">
    <location>
        <begin position="183"/>
        <end position="262"/>
    </location>
</feature>
<dbReference type="PANTHER" id="PTHR46730:SF1">
    <property type="entry name" value="PLAT DOMAIN-CONTAINING PROTEIN"/>
    <property type="match status" value="1"/>
</dbReference>
<keyword evidence="3" id="KW-0677">Repeat</keyword>
<dbReference type="RefSeq" id="WP_015248720.1">
    <property type="nucleotide sequence ID" value="NC_019892.1"/>
</dbReference>
<evidence type="ECO:0000313" key="7">
    <source>
        <dbReference type="EMBL" id="AGA29619.1"/>
    </source>
</evidence>
<dbReference type="InterPro" id="IPR008979">
    <property type="entry name" value="Galactose-bd-like_sf"/>
</dbReference>